<feature type="compositionally biased region" description="Basic and acidic residues" evidence="1">
    <location>
        <begin position="70"/>
        <end position="86"/>
    </location>
</feature>
<gene>
    <name evidence="2" type="ORF">N658DRAFT_341302</name>
</gene>
<dbReference type="Proteomes" id="UP001305647">
    <property type="component" value="Unassembled WGS sequence"/>
</dbReference>
<evidence type="ECO:0000256" key="1">
    <source>
        <dbReference type="SAM" id="MobiDB-lite"/>
    </source>
</evidence>
<feature type="region of interest" description="Disordered" evidence="1">
    <location>
        <begin position="69"/>
        <end position="94"/>
    </location>
</feature>
<sequence>MTVFNLAYLTLSGIAVRRSLAEMAALEGTYLCCSEEAVASPTKLSVSKPGPKSEMFHVDHNSGGRYHLRRGAESVETVKGRGEGKGKGKGKGGQ</sequence>
<evidence type="ECO:0000313" key="2">
    <source>
        <dbReference type="EMBL" id="KAK4102567.1"/>
    </source>
</evidence>
<dbReference type="AlphaFoldDB" id="A0AAN6T3D8"/>
<organism evidence="2 3">
    <name type="scientific">Parathielavia hyrcaniae</name>
    <dbReference type="NCBI Taxonomy" id="113614"/>
    <lineage>
        <taxon>Eukaryota</taxon>
        <taxon>Fungi</taxon>
        <taxon>Dikarya</taxon>
        <taxon>Ascomycota</taxon>
        <taxon>Pezizomycotina</taxon>
        <taxon>Sordariomycetes</taxon>
        <taxon>Sordariomycetidae</taxon>
        <taxon>Sordariales</taxon>
        <taxon>Chaetomiaceae</taxon>
        <taxon>Parathielavia</taxon>
    </lineage>
</organism>
<keyword evidence="3" id="KW-1185">Reference proteome</keyword>
<proteinExistence type="predicted"/>
<dbReference type="EMBL" id="MU863631">
    <property type="protein sequence ID" value="KAK4102567.1"/>
    <property type="molecule type" value="Genomic_DNA"/>
</dbReference>
<reference evidence="2" key="1">
    <citation type="journal article" date="2023" name="Mol. Phylogenet. Evol.">
        <title>Genome-scale phylogeny and comparative genomics of the fungal order Sordariales.</title>
        <authorList>
            <person name="Hensen N."/>
            <person name="Bonometti L."/>
            <person name="Westerberg I."/>
            <person name="Brannstrom I.O."/>
            <person name="Guillou S."/>
            <person name="Cros-Aarteil S."/>
            <person name="Calhoun S."/>
            <person name="Haridas S."/>
            <person name="Kuo A."/>
            <person name="Mondo S."/>
            <person name="Pangilinan J."/>
            <person name="Riley R."/>
            <person name="LaButti K."/>
            <person name="Andreopoulos B."/>
            <person name="Lipzen A."/>
            <person name="Chen C."/>
            <person name="Yan M."/>
            <person name="Daum C."/>
            <person name="Ng V."/>
            <person name="Clum A."/>
            <person name="Steindorff A."/>
            <person name="Ohm R.A."/>
            <person name="Martin F."/>
            <person name="Silar P."/>
            <person name="Natvig D.O."/>
            <person name="Lalanne C."/>
            <person name="Gautier V."/>
            <person name="Ament-Velasquez S.L."/>
            <person name="Kruys A."/>
            <person name="Hutchinson M.I."/>
            <person name="Powell A.J."/>
            <person name="Barry K."/>
            <person name="Miller A.N."/>
            <person name="Grigoriev I.V."/>
            <person name="Debuchy R."/>
            <person name="Gladieux P."/>
            <person name="Hiltunen Thoren M."/>
            <person name="Johannesson H."/>
        </authorList>
    </citation>
    <scope>NUCLEOTIDE SEQUENCE</scope>
    <source>
        <strain evidence="2">CBS 757.83</strain>
    </source>
</reference>
<name>A0AAN6T3D8_9PEZI</name>
<accession>A0AAN6T3D8</accession>
<evidence type="ECO:0000313" key="3">
    <source>
        <dbReference type="Proteomes" id="UP001305647"/>
    </source>
</evidence>
<protein>
    <submittedName>
        <fullName evidence="2">Uncharacterized protein</fullName>
    </submittedName>
</protein>
<comment type="caution">
    <text evidence="2">The sequence shown here is derived from an EMBL/GenBank/DDBJ whole genome shotgun (WGS) entry which is preliminary data.</text>
</comment>
<reference evidence="2" key="2">
    <citation type="submission" date="2023-05" db="EMBL/GenBank/DDBJ databases">
        <authorList>
            <consortium name="Lawrence Berkeley National Laboratory"/>
            <person name="Steindorff A."/>
            <person name="Hensen N."/>
            <person name="Bonometti L."/>
            <person name="Westerberg I."/>
            <person name="Brannstrom I.O."/>
            <person name="Guillou S."/>
            <person name="Cros-Aarteil S."/>
            <person name="Calhoun S."/>
            <person name="Haridas S."/>
            <person name="Kuo A."/>
            <person name="Mondo S."/>
            <person name="Pangilinan J."/>
            <person name="Riley R."/>
            <person name="Labutti K."/>
            <person name="Andreopoulos B."/>
            <person name="Lipzen A."/>
            <person name="Chen C."/>
            <person name="Yanf M."/>
            <person name="Daum C."/>
            <person name="Ng V."/>
            <person name="Clum A."/>
            <person name="Ohm R."/>
            <person name="Martin F."/>
            <person name="Silar P."/>
            <person name="Natvig D."/>
            <person name="Lalanne C."/>
            <person name="Gautier V."/>
            <person name="Ament-Velasquez S.L."/>
            <person name="Kruys A."/>
            <person name="Hutchinson M.I."/>
            <person name="Powell A.J."/>
            <person name="Barry K."/>
            <person name="Miller A.N."/>
            <person name="Grigoriev I.V."/>
            <person name="Debuchy R."/>
            <person name="Gladieux P."/>
            <person name="Thoren M.H."/>
            <person name="Johannesson H."/>
        </authorList>
    </citation>
    <scope>NUCLEOTIDE SEQUENCE</scope>
    <source>
        <strain evidence="2">CBS 757.83</strain>
    </source>
</reference>